<dbReference type="PANTHER" id="PTHR10724:SF7">
    <property type="entry name" value="SMALL RIBOSOMAL SUBUNIT PROTEIN BS1C"/>
    <property type="match status" value="1"/>
</dbReference>
<dbReference type="SUPFAM" id="SSF50249">
    <property type="entry name" value="Nucleic acid-binding proteins"/>
    <property type="match status" value="6"/>
</dbReference>
<reference evidence="6 7" key="1">
    <citation type="submission" date="2022-03" db="EMBL/GenBank/DDBJ databases">
        <title>Chryseobacterium sp. isolated from particulate matters in swine house.</title>
        <authorList>
            <person name="Won M."/>
            <person name="Kim S.-J."/>
            <person name="Kwon S.-W."/>
        </authorList>
    </citation>
    <scope>NUCLEOTIDE SEQUENCE [LARGE SCALE GENOMIC DNA]</scope>
    <source>
        <strain evidence="6 7">SC2-2</strain>
    </source>
</reference>
<feature type="domain" description="S1 motif" evidence="5">
    <location>
        <begin position="223"/>
        <end position="291"/>
    </location>
</feature>
<evidence type="ECO:0000256" key="4">
    <source>
        <dbReference type="SAM" id="MobiDB-lite"/>
    </source>
</evidence>
<dbReference type="Gene3D" id="2.40.50.140">
    <property type="entry name" value="Nucleic acid-binding proteins"/>
    <property type="match status" value="6"/>
</dbReference>
<proteinExistence type="inferred from homology"/>
<feature type="domain" description="S1 motif" evidence="5">
    <location>
        <begin position="395"/>
        <end position="465"/>
    </location>
</feature>
<keyword evidence="7" id="KW-1185">Reference proteome</keyword>
<evidence type="ECO:0000256" key="2">
    <source>
        <dbReference type="ARBA" id="ARBA00022980"/>
    </source>
</evidence>
<sequence>MSETTNKETVLLNQNVAPEQFDWDSFESGLDADARKEKSDLEEIYNGSLNNLSDNDVLVGKVVRLTDKEAIVDINFKSEGVISLNEFRYNQGLQVGDEVEVMVDRREDKTGQLQLSHKKARTLKAWDKVNELHESGEIVNGFVKSRTKGGMIVDVHGIEAFLPGSQIDVKPIKDYDQFVGKTMEFKVVKINPEFKNVVVSHKALIEADLEGQKREIIGQLEKGQVLEGTVKNITSYGVFIDLGGVDGLIHITDLSWSRVNHPSEILEDGQTVKVVILDFDDEKTRIQLGMKQLEPHPWDALSADMKVGDRVKGKVVVLADYGAFVEVAPGVEGLIHVSEMSWSTHLRSAGDFVKVGDEVEAEVLTLDREDRKISLGMKQLNQDPWSNIETKYPVGSKHVGTVRNFTNFGVFVELEEGIDGLIYISDLSWTKKIKHPSEFCAVGDKLDVVVLELDTAARRLSLGHKQLLENPWDKFETKYAEGTVHTGKATEVFDKGAQVQFEDAEVEAFCPSRLLEKEDGSKIKKGEEAEFKVIEFNKEFKRVVVSHTGIFRDEERKNVRDNAQKPAASSSNEEKATLGDLDVLAELKKKMEGN</sequence>
<evidence type="ECO:0000313" key="6">
    <source>
        <dbReference type="EMBL" id="UOE42096.1"/>
    </source>
</evidence>
<dbReference type="CDD" id="cd04465">
    <property type="entry name" value="S1_RPS1_repeat_ec2_hs2"/>
    <property type="match status" value="1"/>
</dbReference>
<feature type="region of interest" description="Disordered" evidence="4">
    <location>
        <begin position="555"/>
        <end position="577"/>
    </location>
</feature>
<dbReference type="Proteomes" id="UP000831460">
    <property type="component" value="Chromosome"/>
</dbReference>
<keyword evidence="3" id="KW-0687">Ribonucleoprotein</keyword>
<dbReference type="NCBIfam" id="NF004953">
    <property type="entry name" value="PRK06299.1-3"/>
    <property type="match status" value="1"/>
</dbReference>
<dbReference type="InterPro" id="IPR035104">
    <property type="entry name" value="Ribosomal_protein_S1-like"/>
</dbReference>
<dbReference type="RefSeq" id="WP_243551041.1">
    <property type="nucleotide sequence ID" value="NZ_CP094532.1"/>
</dbReference>
<evidence type="ECO:0000313" key="7">
    <source>
        <dbReference type="Proteomes" id="UP000831460"/>
    </source>
</evidence>
<dbReference type="InterPro" id="IPR050437">
    <property type="entry name" value="Ribos_protein_bS1-like"/>
</dbReference>
<dbReference type="InterPro" id="IPR012340">
    <property type="entry name" value="NA-bd_OB-fold"/>
</dbReference>
<dbReference type="PANTHER" id="PTHR10724">
    <property type="entry name" value="30S RIBOSOMAL PROTEIN S1"/>
    <property type="match status" value="1"/>
</dbReference>
<name>A0ABY4BSC9_9FLAO</name>
<comment type="similarity">
    <text evidence="1">Belongs to the bacterial ribosomal protein bS1 family.</text>
</comment>
<organism evidence="6 7">
    <name type="scientific">Chryseobacterium suipulveris</name>
    <dbReference type="NCBI Taxonomy" id="2929800"/>
    <lineage>
        <taxon>Bacteria</taxon>
        <taxon>Pseudomonadati</taxon>
        <taxon>Bacteroidota</taxon>
        <taxon>Flavobacteriia</taxon>
        <taxon>Flavobacteriales</taxon>
        <taxon>Weeksellaceae</taxon>
        <taxon>Chryseobacterium group</taxon>
        <taxon>Chryseobacterium</taxon>
    </lineage>
</organism>
<dbReference type="PROSITE" id="PS50126">
    <property type="entry name" value="S1"/>
    <property type="match status" value="6"/>
</dbReference>
<dbReference type="InterPro" id="IPR003029">
    <property type="entry name" value="S1_domain"/>
</dbReference>
<dbReference type="CDD" id="cd05688">
    <property type="entry name" value="S1_RPS1_repeat_ec3"/>
    <property type="match status" value="1"/>
</dbReference>
<dbReference type="CDD" id="cd05687">
    <property type="entry name" value="S1_RPS1_repeat_ec1_hs1"/>
    <property type="match status" value="1"/>
</dbReference>
<dbReference type="SMART" id="SM00316">
    <property type="entry name" value="S1"/>
    <property type="match status" value="6"/>
</dbReference>
<evidence type="ECO:0000256" key="1">
    <source>
        <dbReference type="ARBA" id="ARBA00006767"/>
    </source>
</evidence>
<evidence type="ECO:0000256" key="3">
    <source>
        <dbReference type="ARBA" id="ARBA00023274"/>
    </source>
</evidence>
<keyword evidence="2 6" id="KW-0689">Ribosomal protein</keyword>
<dbReference type="EMBL" id="CP094532">
    <property type="protein sequence ID" value="UOE42096.1"/>
    <property type="molecule type" value="Genomic_DNA"/>
</dbReference>
<evidence type="ECO:0000259" key="5">
    <source>
        <dbReference type="PROSITE" id="PS50126"/>
    </source>
</evidence>
<dbReference type="GO" id="GO:0005840">
    <property type="term" value="C:ribosome"/>
    <property type="evidence" value="ECO:0007669"/>
    <property type="project" value="UniProtKB-KW"/>
</dbReference>
<feature type="domain" description="S1 motif" evidence="5">
    <location>
        <begin position="55"/>
        <end position="118"/>
    </location>
</feature>
<feature type="domain" description="S1 motif" evidence="5">
    <location>
        <begin position="308"/>
        <end position="378"/>
    </location>
</feature>
<feature type="domain" description="S1 motif" evidence="5">
    <location>
        <begin position="136"/>
        <end position="202"/>
    </location>
</feature>
<dbReference type="PRINTS" id="PR00681">
    <property type="entry name" value="RIBOSOMALS1"/>
</dbReference>
<dbReference type="Pfam" id="PF00575">
    <property type="entry name" value="S1"/>
    <property type="match status" value="6"/>
</dbReference>
<protein>
    <submittedName>
        <fullName evidence="6">30S ribosomal protein S1</fullName>
    </submittedName>
</protein>
<accession>A0ABY4BSC9</accession>
<feature type="domain" description="S1 motif" evidence="5">
    <location>
        <begin position="482"/>
        <end position="548"/>
    </location>
</feature>
<gene>
    <name evidence="6" type="primary">rpsA</name>
    <name evidence="6" type="ORF">MTP09_05520</name>
</gene>